<comment type="caution">
    <text evidence="2">The sequence shown here is derived from an EMBL/GenBank/DDBJ whole genome shotgun (WGS) entry which is preliminary data.</text>
</comment>
<keyword evidence="1" id="KW-0472">Membrane</keyword>
<dbReference type="Proteomes" id="UP001155077">
    <property type="component" value="Unassembled WGS sequence"/>
</dbReference>
<feature type="transmembrane region" description="Helical" evidence="1">
    <location>
        <begin position="101"/>
        <end position="122"/>
    </location>
</feature>
<reference evidence="2" key="1">
    <citation type="submission" date="2022-06" db="EMBL/GenBank/DDBJ databases">
        <title>Gramella sediminis sp. nov., isolated from deep-sea sediment of the Indian Ocean.</title>
        <authorList>
            <person name="Yang L."/>
        </authorList>
    </citation>
    <scope>NUCLEOTIDE SEQUENCE</scope>
    <source>
        <strain evidence="2">HMD3159</strain>
    </source>
</reference>
<protein>
    <submittedName>
        <fullName evidence="2">Uncharacterized protein</fullName>
    </submittedName>
</protein>
<keyword evidence="3" id="KW-1185">Reference proteome</keyword>
<sequence>MINSQNCPHCIGARKSHIGKRYKICGYCMQAVKERTVRTTERKDTLPIGMESASFLTTSGVTALAVFGLKISLFNGLILGLISALLVTGLIKPFILTLKAIGLVIIFLFMVGELVDFSLYFIEQVILFFELKNSLILKDGVVSLLDLHYHFSLV</sequence>
<proteinExistence type="predicted"/>
<gene>
    <name evidence="2" type="ORF">NE848_13665</name>
</gene>
<keyword evidence="1" id="KW-0812">Transmembrane</keyword>
<organism evidence="2 3">
    <name type="scientific">Gramella jeungdoensis</name>
    <dbReference type="NCBI Taxonomy" id="708091"/>
    <lineage>
        <taxon>Bacteria</taxon>
        <taxon>Pseudomonadati</taxon>
        <taxon>Bacteroidota</taxon>
        <taxon>Flavobacteriia</taxon>
        <taxon>Flavobacteriales</taxon>
        <taxon>Flavobacteriaceae</taxon>
        <taxon>Christiangramia</taxon>
    </lineage>
</organism>
<evidence type="ECO:0000313" key="3">
    <source>
        <dbReference type="Proteomes" id="UP001155077"/>
    </source>
</evidence>
<dbReference type="RefSeq" id="WP_252114556.1">
    <property type="nucleotide sequence ID" value="NZ_JAMSCK010000005.1"/>
</dbReference>
<evidence type="ECO:0000256" key="1">
    <source>
        <dbReference type="SAM" id="Phobius"/>
    </source>
</evidence>
<name>A0ABT0Z3Y0_9FLAO</name>
<keyword evidence="1" id="KW-1133">Transmembrane helix</keyword>
<evidence type="ECO:0000313" key="2">
    <source>
        <dbReference type="EMBL" id="MCM8570436.1"/>
    </source>
</evidence>
<dbReference type="EMBL" id="JAMSCK010000005">
    <property type="protein sequence ID" value="MCM8570436.1"/>
    <property type="molecule type" value="Genomic_DNA"/>
</dbReference>
<accession>A0ABT0Z3Y0</accession>